<sequence>MRRVSDKSPLNYLLARSVSYLDPRRMAKQAHCCYSKMKAILSVLVNCKRLQEKECDPTLMELTNFLNDVVCNSEEFEEFEVSKNRP</sequence>
<evidence type="ECO:0000313" key="2">
    <source>
        <dbReference type="EMBL" id="GBO24716.1"/>
    </source>
</evidence>
<dbReference type="AlphaFoldDB" id="A0A4Y2VHC3"/>
<accession>A0A4Y2VHC3</accession>
<gene>
    <name evidence="1" type="ORF">AVEN_13158_1</name>
    <name evidence="2" type="ORF">AVEN_187052_1</name>
</gene>
<reference evidence="1 3" key="1">
    <citation type="journal article" date="2019" name="Sci. Rep.">
        <title>Orb-weaving spider Araneus ventricosus genome elucidates the spidroin gene catalogue.</title>
        <authorList>
            <person name="Kono N."/>
            <person name="Nakamura H."/>
            <person name="Ohtoshi R."/>
            <person name="Moran D.A.P."/>
            <person name="Shinohara A."/>
            <person name="Yoshida Y."/>
            <person name="Fujiwara M."/>
            <person name="Mori M."/>
            <person name="Tomita M."/>
            <person name="Arakawa K."/>
        </authorList>
    </citation>
    <scope>NUCLEOTIDE SEQUENCE [LARGE SCALE GENOMIC DNA]</scope>
</reference>
<dbReference type="Proteomes" id="UP000499080">
    <property type="component" value="Unassembled WGS sequence"/>
</dbReference>
<comment type="caution">
    <text evidence="1">The sequence shown here is derived from an EMBL/GenBank/DDBJ whole genome shotgun (WGS) entry which is preliminary data.</text>
</comment>
<organism evidence="1 3">
    <name type="scientific">Araneus ventricosus</name>
    <name type="common">Orbweaver spider</name>
    <name type="synonym">Epeira ventricosa</name>
    <dbReference type="NCBI Taxonomy" id="182803"/>
    <lineage>
        <taxon>Eukaryota</taxon>
        <taxon>Metazoa</taxon>
        <taxon>Ecdysozoa</taxon>
        <taxon>Arthropoda</taxon>
        <taxon>Chelicerata</taxon>
        <taxon>Arachnida</taxon>
        <taxon>Araneae</taxon>
        <taxon>Araneomorphae</taxon>
        <taxon>Entelegynae</taxon>
        <taxon>Araneoidea</taxon>
        <taxon>Araneidae</taxon>
        <taxon>Araneus</taxon>
    </lineage>
</organism>
<protein>
    <submittedName>
        <fullName evidence="1">Uncharacterized protein</fullName>
    </submittedName>
</protein>
<dbReference type="EMBL" id="BGPR01047662">
    <property type="protein sequence ID" value="GBO24713.1"/>
    <property type="molecule type" value="Genomic_DNA"/>
</dbReference>
<evidence type="ECO:0000313" key="1">
    <source>
        <dbReference type="EMBL" id="GBO24713.1"/>
    </source>
</evidence>
<name>A0A4Y2VHC3_ARAVE</name>
<keyword evidence="3" id="KW-1185">Reference proteome</keyword>
<proteinExistence type="predicted"/>
<evidence type="ECO:0000313" key="3">
    <source>
        <dbReference type="Proteomes" id="UP000499080"/>
    </source>
</evidence>
<dbReference type="EMBL" id="BGPR01047666">
    <property type="protein sequence ID" value="GBO24716.1"/>
    <property type="molecule type" value="Genomic_DNA"/>
</dbReference>